<evidence type="ECO:0000313" key="2">
    <source>
        <dbReference type="EMBL" id="CAF0866725.1"/>
    </source>
</evidence>
<dbReference type="OrthoDB" id="10409048at2759"/>
<reference evidence="2" key="1">
    <citation type="submission" date="2021-02" db="EMBL/GenBank/DDBJ databases">
        <authorList>
            <person name="Nowell W R."/>
        </authorList>
    </citation>
    <scope>NUCLEOTIDE SEQUENCE</scope>
    <source>
        <strain evidence="2">Ploen Becks lab</strain>
    </source>
</reference>
<sequence length="139" mass="16382">MESKRELIKVKLAKMRLRLKQKREKFLKMCSNTSRMVHMEYQQEIKKQNQELNDSVLSVEVVFDSGLMMSDNLTSTLSSRTSTPIQRKPLRKKKRTNKIREPSLKENNLYNYSASIFQSPALTSSFLNQDFGQLKVWYL</sequence>
<comment type="caution">
    <text evidence="2">The sequence shown here is derived from an EMBL/GenBank/DDBJ whole genome shotgun (WGS) entry which is preliminary data.</text>
</comment>
<dbReference type="EMBL" id="CAJNOC010001459">
    <property type="protein sequence ID" value="CAF0866725.1"/>
    <property type="molecule type" value="Genomic_DNA"/>
</dbReference>
<dbReference type="Proteomes" id="UP000663879">
    <property type="component" value="Unassembled WGS sequence"/>
</dbReference>
<protein>
    <submittedName>
        <fullName evidence="2">Uncharacterized protein</fullName>
    </submittedName>
</protein>
<proteinExistence type="predicted"/>
<evidence type="ECO:0000256" key="1">
    <source>
        <dbReference type="SAM" id="MobiDB-lite"/>
    </source>
</evidence>
<accession>A0A813XDR1</accession>
<gene>
    <name evidence="2" type="ORF">OXX778_LOCUS9720</name>
</gene>
<dbReference type="AlphaFoldDB" id="A0A813XDR1"/>
<organism evidence="2 3">
    <name type="scientific">Brachionus calyciflorus</name>
    <dbReference type="NCBI Taxonomy" id="104777"/>
    <lineage>
        <taxon>Eukaryota</taxon>
        <taxon>Metazoa</taxon>
        <taxon>Spiralia</taxon>
        <taxon>Gnathifera</taxon>
        <taxon>Rotifera</taxon>
        <taxon>Eurotatoria</taxon>
        <taxon>Monogononta</taxon>
        <taxon>Pseudotrocha</taxon>
        <taxon>Ploima</taxon>
        <taxon>Brachionidae</taxon>
        <taxon>Brachionus</taxon>
    </lineage>
</organism>
<keyword evidence="3" id="KW-1185">Reference proteome</keyword>
<evidence type="ECO:0000313" key="3">
    <source>
        <dbReference type="Proteomes" id="UP000663879"/>
    </source>
</evidence>
<feature type="compositionally biased region" description="Basic residues" evidence="1">
    <location>
        <begin position="88"/>
        <end position="97"/>
    </location>
</feature>
<feature type="region of interest" description="Disordered" evidence="1">
    <location>
        <begin position="76"/>
        <end position="97"/>
    </location>
</feature>
<name>A0A813XDR1_9BILA</name>